<dbReference type="Gene3D" id="3.30.420.10">
    <property type="entry name" value="Ribonuclease H-like superfamily/Ribonuclease H"/>
    <property type="match status" value="1"/>
</dbReference>
<dbReference type="InterPro" id="IPR001584">
    <property type="entry name" value="Integrase_cat-core"/>
</dbReference>
<dbReference type="PANTHER" id="PTHR11439:SF463">
    <property type="entry name" value="REVERSE TRANSCRIPTASE TY1_COPIA-TYPE DOMAIN-CONTAINING PROTEIN"/>
    <property type="match status" value="1"/>
</dbReference>
<feature type="region of interest" description="Disordered" evidence="2">
    <location>
        <begin position="533"/>
        <end position="562"/>
    </location>
</feature>
<dbReference type="Pfam" id="PF25597">
    <property type="entry name" value="SH3_retrovirus"/>
    <property type="match status" value="1"/>
</dbReference>
<feature type="region of interest" description="Disordered" evidence="2">
    <location>
        <begin position="170"/>
        <end position="201"/>
    </location>
</feature>
<feature type="domain" description="Integrase catalytic" evidence="3">
    <location>
        <begin position="255"/>
        <end position="430"/>
    </location>
</feature>
<dbReference type="SUPFAM" id="SSF56672">
    <property type="entry name" value="DNA/RNA polymerases"/>
    <property type="match status" value="1"/>
</dbReference>
<dbReference type="Proteomes" id="UP000288805">
    <property type="component" value="Unassembled WGS sequence"/>
</dbReference>
<evidence type="ECO:0000313" key="4">
    <source>
        <dbReference type="EMBL" id="RVX08785.1"/>
    </source>
</evidence>
<dbReference type="InterPro" id="IPR036397">
    <property type="entry name" value="RNaseH_sf"/>
</dbReference>
<accession>A0A438JIK6</accession>
<dbReference type="Pfam" id="PF07727">
    <property type="entry name" value="RVT_2"/>
    <property type="match status" value="1"/>
</dbReference>
<keyword evidence="1" id="KW-0645">Protease</keyword>
<gene>
    <name evidence="4" type="primary">POLX_3359</name>
    <name evidence="4" type="ORF">CK203_011041</name>
</gene>
<dbReference type="GO" id="GO:0004190">
    <property type="term" value="F:aspartic-type endopeptidase activity"/>
    <property type="evidence" value="ECO:0007669"/>
    <property type="project" value="UniProtKB-KW"/>
</dbReference>
<dbReference type="PANTHER" id="PTHR11439">
    <property type="entry name" value="GAG-POL-RELATED RETROTRANSPOSON"/>
    <property type="match status" value="1"/>
</dbReference>
<feature type="compositionally biased region" description="Polar residues" evidence="2">
    <location>
        <begin position="533"/>
        <end position="561"/>
    </location>
</feature>
<organism evidence="4 5">
    <name type="scientific">Vitis vinifera</name>
    <name type="common">Grape</name>
    <dbReference type="NCBI Taxonomy" id="29760"/>
    <lineage>
        <taxon>Eukaryota</taxon>
        <taxon>Viridiplantae</taxon>
        <taxon>Streptophyta</taxon>
        <taxon>Embryophyta</taxon>
        <taxon>Tracheophyta</taxon>
        <taxon>Spermatophyta</taxon>
        <taxon>Magnoliopsida</taxon>
        <taxon>eudicotyledons</taxon>
        <taxon>Gunneridae</taxon>
        <taxon>Pentapetalae</taxon>
        <taxon>rosids</taxon>
        <taxon>Vitales</taxon>
        <taxon>Vitaceae</taxon>
        <taxon>Viteae</taxon>
        <taxon>Vitis</taxon>
    </lineage>
</organism>
<reference evidence="4 5" key="1">
    <citation type="journal article" date="2018" name="PLoS Genet.">
        <title>Population sequencing reveals clonal diversity and ancestral inbreeding in the grapevine cultivar Chardonnay.</title>
        <authorList>
            <person name="Roach M.J."/>
            <person name="Johnson D.L."/>
            <person name="Bohlmann J."/>
            <person name="van Vuuren H.J."/>
            <person name="Jones S.J."/>
            <person name="Pretorius I.S."/>
            <person name="Schmidt S.A."/>
            <person name="Borneman A.R."/>
        </authorList>
    </citation>
    <scope>NUCLEOTIDE SEQUENCE [LARGE SCALE GENOMIC DNA]</scope>
    <source>
        <strain evidence="5">cv. Chardonnay</strain>
        <tissue evidence="4">Leaf</tissue>
    </source>
</reference>
<dbReference type="EMBL" id="QGNW01000040">
    <property type="protein sequence ID" value="RVX08785.1"/>
    <property type="molecule type" value="Genomic_DNA"/>
</dbReference>
<dbReference type="SUPFAM" id="SSF53098">
    <property type="entry name" value="Ribonuclease H-like"/>
    <property type="match status" value="1"/>
</dbReference>
<name>A0A438JIK6_VITVI</name>
<evidence type="ECO:0000313" key="5">
    <source>
        <dbReference type="Proteomes" id="UP000288805"/>
    </source>
</evidence>
<dbReference type="Pfam" id="PF22936">
    <property type="entry name" value="Pol_BBD"/>
    <property type="match status" value="1"/>
</dbReference>
<dbReference type="CDD" id="cd09272">
    <property type="entry name" value="RNase_HI_RT_Ty1"/>
    <property type="match status" value="1"/>
</dbReference>
<dbReference type="InterPro" id="IPR043502">
    <property type="entry name" value="DNA/RNA_pol_sf"/>
</dbReference>
<dbReference type="PROSITE" id="PS50994">
    <property type="entry name" value="INTEGRASE"/>
    <property type="match status" value="1"/>
</dbReference>
<sequence>MPETTEPGFRKWKIENNMIMSWLINSMNNDIELFQVESALHDFRQGEQSVTQYYNTLTSNIQEIVEQKRLFKFFLGLNRELDDVRGRIMGIKPLPSLREAFSEVRCEESRKKVMMGSKEQPAPTLDASALAARSFNSSSGDRQKRDRPWCDYCKKPGHYKEACWKLHGKPADWKPKPRSDRDGRAHVAANSESTSVPEPSPFNKEQMEMLQKLLSQVGSGSTIGIAFTANRGGMKPWIVDTGASDHMTGDVAILQNYKPSNGHLSVHIADGSKSKIAGTGSIKLTKDLYLDSVLHDLKSGKMIGSAELCSGLYLLPCGQFSNQVSQASCVQSQILKSDSAKEYFTSSLSTYLQNHGIIHISSCVDTPQQNGVVERKNRHLLEVARCLMFSSNVPNYFWGETILTATYLINRMPSRVLAFQSPRQLLLKKFPHTRAASSDLPLKVFGCRAFVHVYPQNRSKFAPRANKCIFLGYSPTKKGYKCYSPTNKRFYTTMNFSFFEHVFFYPKSHVQGESMNEHQVWESLLKAVPFTHSESPNPFQSAPTELSTPMPSSVQPAQPTNVPSPIQSPMPIQPIAPQLANENLQVYIRRRKRQELEHGSQPTCDQYIDSISSLPEENIGEDKVGEVLIPSIDDSTLPIALRKGVRRCTDHPIGNYVTYEGLSPSYRAFATSLDDTQVPNTIQEAFKISKWKKAVQDEIDALEKNGTWTITDLPVGKRPVGCKWIFTIKIQSRWISREIQGSILLSLAVNQDWCLQQLDIKNAFLNGDLEEEVYMEIPPGFEGSMAKNQVCKLQKSLYDLKQSPRAWFDRFTKAVLKLGYKQGQADHTLFVKKSHAGKMAILIVYVDDIILSGNDMEELQKLKKYLSEEFEVKDLGNLKYFLGMEVARSRKGIVVSQRKYILDLLKETGMLGCKPIDTPMDSQKKLGIEKEMSAVSQFMHSPTEEHMEAVYRILRYLKMTPGKGLFFRKTENRDTEVYSDADWAGNIIDRWSTSGYCSFVWGNLVTWRSKKQSVVARSSAEAEYRALAQGISISIAKNLVHHDRTKHVEIDRHFITEKVTSETVKFNYVSTKHQTADILTKALPRPNFEDLTCKLGLYDIYSPA</sequence>
<dbReference type="AlphaFoldDB" id="A0A438JIK6"/>
<dbReference type="GO" id="GO:0015074">
    <property type="term" value="P:DNA integration"/>
    <property type="evidence" value="ECO:0007669"/>
    <property type="project" value="InterPro"/>
</dbReference>
<proteinExistence type="predicted"/>
<comment type="caution">
    <text evidence="4">The sequence shown here is derived from an EMBL/GenBank/DDBJ whole genome shotgun (WGS) entry which is preliminary data.</text>
</comment>
<keyword evidence="1" id="KW-0064">Aspartyl protease</keyword>
<evidence type="ECO:0000256" key="2">
    <source>
        <dbReference type="SAM" id="MobiDB-lite"/>
    </source>
</evidence>
<dbReference type="InterPro" id="IPR057670">
    <property type="entry name" value="SH3_retrovirus"/>
</dbReference>
<protein>
    <submittedName>
        <fullName evidence="4">Retrovirus-related Pol polyprotein from transposon TNT 1-94</fullName>
    </submittedName>
</protein>
<dbReference type="InterPro" id="IPR054722">
    <property type="entry name" value="PolX-like_BBD"/>
</dbReference>
<dbReference type="GO" id="GO:0008270">
    <property type="term" value="F:zinc ion binding"/>
    <property type="evidence" value="ECO:0007669"/>
    <property type="project" value="InterPro"/>
</dbReference>
<dbReference type="InterPro" id="IPR012337">
    <property type="entry name" value="RNaseH-like_sf"/>
</dbReference>
<dbReference type="GO" id="GO:0003676">
    <property type="term" value="F:nucleic acid binding"/>
    <property type="evidence" value="ECO:0007669"/>
    <property type="project" value="InterPro"/>
</dbReference>
<evidence type="ECO:0000256" key="1">
    <source>
        <dbReference type="ARBA" id="ARBA00022750"/>
    </source>
</evidence>
<dbReference type="InterPro" id="IPR013103">
    <property type="entry name" value="RVT_2"/>
</dbReference>
<dbReference type="InterPro" id="IPR036875">
    <property type="entry name" value="Znf_CCHC_sf"/>
</dbReference>
<feature type="compositionally biased region" description="Basic and acidic residues" evidence="2">
    <location>
        <begin position="170"/>
        <end position="185"/>
    </location>
</feature>
<dbReference type="SUPFAM" id="SSF57756">
    <property type="entry name" value="Retrovirus zinc finger-like domains"/>
    <property type="match status" value="1"/>
</dbReference>
<keyword evidence="1" id="KW-0378">Hydrolase</keyword>
<evidence type="ECO:0000259" key="3">
    <source>
        <dbReference type="PROSITE" id="PS50994"/>
    </source>
</evidence>